<keyword evidence="1" id="KW-0812">Transmembrane</keyword>
<dbReference type="RefSeq" id="WP_200997129.1">
    <property type="nucleotide sequence ID" value="NZ_MK318987.1"/>
</dbReference>
<proteinExistence type="predicted"/>
<keyword evidence="2" id="KW-0614">Plasmid</keyword>
<evidence type="ECO:0000313" key="2">
    <source>
        <dbReference type="EMBL" id="QCL10175.1"/>
    </source>
</evidence>
<dbReference type="EMBL" id="MK318987">
    <property type="protein sequence ID" value="QCL10175.1"/>
    <property type="molecule type" value="Genomic_DNA"/>
</dbReference>
<evidence type="ECO:0000256" key="1">
    <source>
        <dbReference type="SAM" id="Phobius"/>
    </source>
</evidence>
<geneLocation type="plasmid" evidence="2">
    <name>pC6.5b</name>
</geneLocation>
<evidence type="ECO:0008006" key="3">
    <source>
        <dbReference type="Google" id="ProtNLM"/>
    </source>
</evidence>
<reference evidence="2" key="1">
    <citation type="submission" date="2018-12" db="EMBL/GenBank/DDBJ databases">
        <title>Three Rhizobium rhizogenes strains isolated from the same crown gall tumor carry diverse plasmids.</title>
        <authorList>
            <person name="Pulawska J."/>
            <person name="Kuzmanovic N."/>
        </authorList>
    </citation>
    <scope>NUCLEOTIDE SEQUENCE</scope>
    <source>
        <strain evidence="2">C6.5</strain>
        <plasmid evidence="2">pC6.5b</plasmid>
    </source>
</reference>
<accession>A0A7S4ZSB7</accession>
<dbReference type="AlphaFoldDB" id="A0A7S4ZSB7"/>
<dbReference type="Pfam" id="PF14316">
    <property type="entry name" value="DUF4381"/>
    <property type="match status" value="1"/>
</dbReference>
<feature type="transmembrane region" description="Helical" evidence="1">
    <location>
        <begin position="34"/>
        <end position="53"/>
    </location>
</feature>
<protein>
    <recommendedName>
        <fullName evidence="3">DUF4381 domain-containing protein</fullName>
    </recommendedName>
</protein>
<name>A0A7S4ZSB7_RHIRH</name>
<keyword evidence="1" id="KW-1133">Transmembrane helix</keyword>
<gene>
    <name evidence="2" type="ORF">pC6.5b_281</name>
</gene>
<dbReference type="InterPro" id="IPR025489">
    <property type="entry name" value="DUF4381"/>
</dbReference>
<organism evidence="2">
    <name type="scientific">Rhizobium rhizogenes</name>
    <name type="common">Agrobacterium rhizogenes</name>
    <dbReference type="NCBI Taxonomy" id="359"/>
    <lineage>
        <taxon>Bacteria</taxon>
        <taxon>Pseudomonadati</taxon>
        <taxon>Pseudomonadota</taxon>
        <taxon>Alphaproteobacteria</taxon>
        <taxon>Hyphomicrobiales</taxon>
        <taxon>Rhizobiaceae</taxon>
        <taxon>Rhizobium/Agrobacterium group</taxon>
        <taxon>Rhizobium</taxon>
    </lineage>
</organism>
<sequence>MDEPPPLPDPLTETALRALQDIAMPQPVSWFPQTWGWMALAVILASLILAMSVRRLRQYRANRYRREALVELQALEREILDPATRRQAIQTLAALLKRTALAAWPRADVASLSGAAWIQFLRSQEDDGVSEELATMLDDFEYHGDGSRRTIPSNMAGDVFASVRQWIERHHVSA</sequence>
<keyword evidence="1" id="KW-0472">Membrane</keyword>